<evidence type="ECO:0000256" key="4">
    <source>
        <dbReference type="ARBA" id="ARBA00022490"/>
    </source>
</evidence>
<feature type="compositionally biased region" description="Low complexity" evidence="14">
    <location>
        <begin position="175"/>
        <end position="188"/>
    </location>
</feature>
<evidence type="ECO:0000313" key="18">
    <source>
        <dbReference type="Proteomes" id="UP001175261"/>
    </source>
</evidence>
<dbReference type="GO" id="GO:0061630">
    <property type="term" value="F:ubiquitin protein ligase activity"/>
    <property type="evidence" value="ECO:0007669"/>
    <property type="project" value="UniProtKB-EC"/>
</dbReference>
<dbReference type="Pfam" id="PF00498">
    <property type="entry name" value="FHA"/>
    <property type="match status" value="1"/>
</dbReference>
<dbReference type="Proteomes" id="UP001175261">
    <property type="component" value="Unassembled WGS sequence"/>
</dbReference>
<evidence type="ECO:0000313" key="17">
    <source>
        <dbReference type="EMBL" id="KAK0388461.1"/>
    </source>
</evidence>
<organism evidence="17 18">
    <name type="scientific">Sarocladium strictum</name>
    <name type="common">Black bundle disease fungus</name>
    <name type="synonym">Acremonium strictum</name>
    <dbReference type="NCBI Taxonomy" id="5046"/>
    <lineage>
        <taxon>Eukaryota</taxon>
        <taxon>Fungi</taxon>
        <taxon>Dikarya</taxon>
        <taxon>Ascomycota</taxon>
        <taxon>Pezizomycotina</taxon>
        <taxon>Sordariomycetes</taxon>
        <taxon>Hypocreomycetidae</taxon>
        <taxon>Hypocreales</taxon>
        <taxon>Sarocladiaceae</taxon>
        <taxon>Sarocladium</taxon>
    </lineage>
</organism>
<comment type="catalytic activity">
    <reaction evidence="1">
        <text>S-ubiquitinyl-[E2 ubiquitin-conjugating enzyme]-L-cysteine + [acceptor protein]-L-lysine = [E2 ubiquitin-conjugating enzyme]-L-cysteine + N(6)-ubiquitinyl-[acceptor protein]-L-lysine.</text>
        <dbReference type="EC" id="2.3.2.27"/>
    </reaction>
</comment>
<dbReference type="GO" id="GO:0006511">
    <property type="term" value="P:ubiquitin-dependent protein catabolic process"/>
    <property type="evidence" value="ECO:0007669"/>
    <property type="project" value="TreeGrafter"/>
</dbReference>
<evidence type="ECO:0000256" key="2">
    <source>
        <dbReference type="ARBA" id="ARBA00004496"/>
    </source>
</evidence>
<keyword evidence="5" id="KW-0808">Transferase</keyword>
<feature type="compositionally biased region" description="Low complexity" evidence="14">
    <location>
        <begin position="17"/>
        <end position="47"/>
    </location>
</feature>
<feature type="domain" description="FHA" evidence="15">
    <location>
        <begin position="225"/>
        <end position="290"/>
    </location>
</feature>
<evidence type="ECO:0000256" key="10">
    <source>
        <dbReference type="ARBA" id="ARBA00023306"/>
    </source>
</evidence>
<dbReference type="SUPFAM" id="SSF57850">
    <property type="entry name" value="RING/U-box"/>
    <property type="match status" value="1"/>
</dbReference>
<feature type="region of interest" description="Disordered" evidence="14">
    <location>
        <begin position="423"/>
        <end position="577"/>
    </location>
</feature>
<keyword evidence="18" id="KW-1185">Reference proteome</keyword>
<evidence type="ECO:0000256" key="1">
    <source>
        <dbReference type="ARBA" id="ARBA00000900"/>
    </source>
</evidence>
<sequence length="577" mass="60598">MQMLTQPISSPPPATAGPPASHRSSHSAAASSSSAAPSRPSRLRALSYLRSVTHNHLSRDSSHSSHSSRQNTTTGSSSATPRPGNSLTRSVSYSPGSSTPASPDRPQPQQSADEGTGTRLTLVDSAPTSLATRAAAAPAVPAAAAIVAATIPETPSSNDESAATDAMTRQRDTSASESSTAPSGSNASDTRPSIRFSAYFDPRSQRPSLTFPPITRTLPTGTESIRVGRYSERDGQAMANSSPNQPSAAPVGFKSKVVSRRHCEFWHENGKWFIKDVKSSSGTFLNHIRLSPPSQESKAYPVNDGDIVQLGIDFKGGEEMIFRCVKMRLELNRGWQNKLNTFNVAAHKRLRTMANSGSANSSGSSSQDCAICLNSIAPCQSLFVAPCSHTWHFKCVKSLLLSPNYPVFICPNCRAGADLEADVDEPTDWDPAGSGDDGVGGESASEDSKNPADPDRTHIPDTSDANDVTVAINASPDTPARSALPYTASAPLPIRNPSAGNAARSSTQGDRPSRTPSPPGYGPEGPITPRNDAGPWVFDGSAPPRDADANPGEMVSLDAAADMGTNGASSEENSREH</sequence>
<keyword evidence="4" id="KW-0963">Cytoplasm</keyword>
<dbReference type="GO" id="GO:0097271">
    <property type="term" value="P:protein localization to bud neck"/>
    <property type="evidence" value="ECO:0007669"/>
    <property type="project" value="UniProtKB-ARBA"/>
</dbReference>
<dbReference type="InterPro" id="IPR001841">
    <property type="entry name" value="Znf_RING"/>
</dbReference>
<dbReference type="Gene3D" id="2.60.200.20">
    <property type="match status" value="1"/>
</dbReference>
<evidence type="ECO:0000256" key="14">
    <source>
        <dbReference type="SAM" id="MobiDB-lite"/>
    </source>
</evidence>
<evidence type="ECO:0000256" key="6">
    <source>
        <dbReference type="ARBA" id="ARBA00022723"/>
    </source>
</evidence>
<dbReference type="GO" id="GO:0008270">
    <property type="term" value="F:zinc ion binding"/>
    <property type="evidence" value="ECO:0007669"/>
    <property type="project" value="UniProtKB-KW"/>
</dbReference>
<dbReference type="GO" id="GO:0051865">
    <property type="term" value="P:protein autoubiquitination"/>
    <property type="evidence" value="ECO:0007669"/>
    <property type="project" value="UniProtKB-ARBA"/>
</dbReference>
<keyword evidence="9" id="KW-0862">Zinc</keyword>
<keyword evidence="8" id="KW-0833">Ubl conjugation pathway</keyword>
<feature type="region of interest" description="Disordered" evidence="14">
    <location>
        <begin position="151"/>
        <end position="227"/>
    </location>
</feature>
<dbReference type="SUPFAM" id="SSF49879">
    <property type="entry name" value="SMAD/FHA domain"/>
    <property type="match status" value="1"/>
</dbReference>
<dbReference type="EC" id="2.3.2.27" evidence="3"/>
<dbReference type="InterPro" id="IPR013083">
    <property type="entry name" value="Znf_RING/FYVE/PHD"/>
</dbReference>
<dbReference type="InterPro" id="IPR000253">
    <property type="entry name" value="FHA_dom"/>
</dbReference>
<dbReference type="SMART" id="SM00240">
    <property type="entry name" value="FHA"/>
    <property type="match status" value="1"/>
</dbReference>
<evidence type="ECO:0000256" key="9">
    <source>
        <dbReference type="ARBA" id="ARBA00022833"/>
    </source>
</evidence>
<reference evidence="17" key="1">
    <citation type="submission" date="2022-10" db="EMBL/GenBank/DDBJ databases">
        <title>Determination and structural analysis of whole genome sequence of Sarocladium strictum F4-1.</title>
        <authorList>
            <person name="Hu L."/>
            <person name="Jiang Y."/>
        </authorList>
    </citation>
    <scope>NUCLEOTIDE SEQUENCE</scope>
    <source>
        <strain evidence="17">F4-1</strain>
    </source>
</reference>
<name>A0AA39GJQ3_SARSR</name>
<comment type="similarity">
    <text evidence="11">Belongs to the DMA1 family.</text>
</comment>
<dbReference type="AlphaFoldDB" id="A0AA39GJQ3"/>
<dbReference type="Gene3D" id="3.30.40.10">
    <property type="entry name" value="Zinc/RING finger domain, C3HC4 (zinc finger)"/>
    <property type="match status" value="1"/>
</dbReference>
<feature type="region of interest" description="Disordered" evidence="14">
    <location>
        <begin position="1"/>
        <end position="126"/>
    </location>
</feature>
<dbReference type="FunFam" id="3.30.40.10:FF:000426">
    <property type="entry name" value="DMA1p Ubiquitin-protein ligase (E3)"/>
    <property type="match status" value="1"/>
</dbReference>
<dbReference type="GO" id="GO:0000921">
    <property type="term" value="P:septin ring assembly"/>
    <property type="evidence" value="ECO:0007669"/>
    <property type="project" value="UniProtKB-ARBA"/>
</dbReference>
<evidence type="ECO:0000256" key="5">
    <source>
        <dbReference type="ARBA" id="ARBA00022679"/>
    </source>
</evidence>
<dbReference type="InterPro" id="IPR008984">
    <property type="entry name" value="SMAD_FHA_dom_sf"/>
</dbReference>
<dbReference type="SMART" id="SM00184">
    <property type="entry name" value="RING"/>
    <property type="match status" value="1"/>
</dbReference>
<dbReference type="EMBL" id="JAPDFR010000003">
    <property type="protein sequence ID" value="KAK0388461.1"/>
    <property type="molecule type" value="Genomic_DNA"/>
</dbReference>
<dbReference type="PROSITE" id="PS50089">
    <property type="entry name" value="ZF_RING_2"/>
    <property type="match status" value="1"/>
</dbReference>
<dbReference type="GO" id="GO:0031578">
    <property type="term" value="P:mitotic spindle orientation checkpoint signaling"/>
    <property type="evidence" value="ECO:0007669"/>
    <property type="project" value="UniProtKB-ARBA"/>
</dbReference>
<accession>A0AA39GJQ3</accession>
<proteinExistence type="inferred from homology"/>
<evidence type="ECO:0000256" key="7">
    <source>
        <dbReference type="ARBA" id="ARBA00022771"/>
    </source>
</evidence>
<evidence type="ECO:0000256" key="8">
    <source>
        <dbReference type="ARBA" id="ARBA00022786"/>
    </source>
</evidence>
<keyword evidence="6" id="KW-0479">Metal-binding</keyword>
<dbReference type="GO" id="GO:0000132">
    <property type="term" value="P:establishment of mitotic spindle orientation"/>
    <property type="evidence" value="ECO:0007669"/>
    <property type="project" value="UniProtKB-ARBA"/>
</dbReference>
<evidence type="ECO:0000256" key="12">
    <source>
        <dbReference type="ARBA" id="ARBA00080465"/>
    </source>
</evidence>
<evidence type="ECO:0000259" key="16">
    <source>
        <dbReference type="PROSITE" id="PS50089"/>
    </source>
</evidence>
<evidence type="ECO:0000256" key="11">
    <source>
        <dbReference type="ARBA" id="ARBA00061209"/>
    </source>
</evidence>
<keyword evidence="7 13" id="KW-0863">Zinc-finger</keyword>
<keyword evidence="10" id="KW-0131">Cell cycle</keyword>
<evidence type="ECO:0000256" key="3">
    <source>
        <dbReference type="ARBA" id="ARBA00012483"/>
    </source>
</evidence>
<gene>
    <name evidence="17" type="ORF">NLU13_4705</name>
</gene>
<dbReference type="Pfam" id="PF17123">
    <property type="entry name" value="zf-RING_11"/>
    <property type="match status" value="1"/>
</dbReference>
<dbReference type="GO" id="GO:0005829">
    <property type="term" value="C:cytosol"/>
    <property type="evidence" value="ECO:0007669"/>
    <property type="project" value="TreeGrafter"/>
</dbReference>
<feature type="compositionally biased region" description="Basic and acidic residues" evidence="14">
    <location>
        <begin position="446"/>
        <end position="461"/>
    </location>
</feature>
<dbReference type="PROSITE" id="PS50006">
    <property type="entry name" value="FHA_DOMAIN"/>
    <property type="match status" value="1"/>
</dbReference>
<dbReference type="GO" id="GO:0000151">
    <property type="term" value="C:ubiquitin ligase complex"/>
    <property type="evidence" value="ECO:0007669"/>
    <property type="project" value="TreeGrafter"/>
</dbReference>
<evidence type="ECO:0000256" key="13">
    <source>
        <dbReference type="PROSITE-ProRule" id="PRU00175"/>
    </source>
</evidence>
<dbReference type="FunFam" id="2.60.200.20:FF:000030">
    <property type="entry name" value="FHA domain-containing protein"/>
    <property type="match status" value="1"/>
</dbReference>
<feature type="compositionally biased region" description="Polar residues" evidence="14">
    <location>
        <begin position="70"/>
        <end position="113"/>
    </location>
</feature>
<feature type="domain" description="RING-type" evidence="16">
    <location>
        <begin position="369"/>
        <end position="414"/>
    </location>
</feature>
<dbReference type="PANTHER" id="PTHR15067">
    <property type="entry name" value="E3 UBIQUITIN-PROTEIN LIGASE RNF8"/>
    <property type="match status" value="1"/>
</dbReference>
<protein>
    <recommendedName>
        <fullName evidence="3">RING-type E3 ubiquitin transferase</fullName>
        <ecNumber evidence="3">2.3.2.27</ecNumber>
    </recommendedName>
    <alternativeName>
        <fullName evidence="12">Checkpoint forkhead associated with RING domains-containing protein 1</fullName>
    </alternativeName>
</protein>
<comment type="subcellular location">
    <subcellularLocation>
        <location evidence="2">Cytoplasm</location>
    </subcellularLocation>
</comment>
<dbReference type="GO" id="GO:0090337">
    <property type="term" value="P:regulation of formin-nucleated actin cable assembly"/>
    <property type="evidence" value="ECO:0007669"/>
    <property type="project" value="UniProtKB-ARBA"/>
</dbReference>
<dbReference type="GO" id="GO:0032153">
    <property type="term" value="C:cell division site"/>
    <property type="evidence" value="ECO:0007669"/>
    <property type="project" value="TreeGrafter"/>
</dbReference>
<evidence type="ECO:0000259" key="15">
    <source>
        <dbReference type="PROSITE" id="PS50006"/>
    </source>
</evidence>
<dbReference type="PANTHER" id="PTHR15067:SF7">
    <property type="entry name" value="E3 UBIQUITIN-PROTEIN LIGASE DMA1-RELATED"/>
    <property type="match status" value="1"/>
</dbReference>
<comment type="caution">
    <text evidence="17">The sequence shown here is derived from an EMBL/GenBank/DDBJ whole genome shotgun (WGS) entry which is preliminary data.</text>
</comment>